<dbReference type="PANTHER" id="PTHR21608">
    <property type="entry name" value="KINESIN-LIKE PROTEIN CG14535"/>
    <property type="match status" value="1"/>
</dbReference>
<comment type="caution">
    <text evidence="2">The sequence shown here is derived from an EMBL/GenBank/DDBJ whole genome shotgun (WGS) entry which is preliminary data.</text>
</comment>
<feature type="non-terminal residue" evidence="2">
    <location>
        <position position="1"/>
    </location>
</feature>
<organism evidence="2 3">
    <name type="scientific">Ilyodon furcidens</name>
    <name type="common">goldbreast splitfin</name>
    <dbReference type="NCBI Taxonomy" id="33524"/>
    <lineage>
        <taxon>Eukaryota</taxon>
        <taxon>Metazoa</taxon>
        <taxon>Chordata</taxon>
        <taxon>Craniata</taxon>
        <taxon>Vertebrata</taxon>
        <taxon>Euteleostomi</taxon>
        <taxon>Actinopterygii</taxon>
        <taxon>Neopterygii</taxon>
        <taxon>Teleostei</taxon>
        <taxon>Neoteleostei</taxon>
        <taxon>Acanthomorphata</taxon>
        <taxon>Ovalentaria</taxon>
        <taxon>Atherinomorphae</taxon>
        <taxon>Cyprinodontiformes</taxon>
        <taxon>Goodeidae</taxon>
        <taxon>Ilyodon</taxon>
    </lineage>
</organism>
<dbReference type="Proteomes" id="UP001482620">
    <property type="component" value="Unassembled WGS sequence"/>
</dbReference>
<keyword evidence="1" id="KW-0175">Coiled coil</keyword>
<evidence type="ECO:0000313" key="2">
    <source>
        <dbReference type="EMBL" id="MEQ2256354.1"/>
    </source>
</evidence>
<dbReference type="InterPro" id="IPR027640">
    <property type="entry name" value="Kinesin-like_fam"/>
</dbReference>
<dbReference type="PANTHER" id="PTHR21608:SF5">
    <property type="entry name" value="KINESIN FAMILY MEMBER 26AA"/>
    <property type="match status" value="1"/>
</dbReference>
<dbReference type="EMBL" id="JAHRIQ010106939">
    <property type="protein sequence ID" value="MEQ2256354.1"/>
    <property type="molecule type" value="Genomic_DNA"/>
</dbReference>
<sequence length="121" mass="14187">QPFQDVEKGLLYFNARLRMLEKRHQQIRELRSKHEQLKVELEEAKSRLMLHPSKWSGEFDIDQDLDRESQEYLEALAQATAELEFCVNLCKSRVMMETCFDITITTTTNATTAVQDGQHRV</sequence>
<evidence type="ECO:0000256" key="1">
    <source>
        <dbReference type="SAM" id="Coils"/>
    </source>
</evidence>
<name>A0ABV0VGF8_9TELE</name>
<feature type="coiled-coil region" evidence="1">
    <location>
        <begin position="17"/>
        <end position="47"/>
    </location>
</feature>
<proteinExistence type="predicted"/>
<protein>
    <submittedName>
        <fullName evidence="2">Uncharacterized protein</fullName>
    </submittedName>
</protein>
<keyword evidence="3" id="KW-1185">Reference proteome</keyword>
<gene>
    <name evidence="2" type="ORF">ILYODFUR_023372</name>
</gene>
<evidence type="ECO:0000313" key="3">
    <source>
        <dbReference type="Proteomes" id="UP001482620"/>
    </source>
</evidence>
<accession>A0ABV0VGF8</accession>
<reference evidence="2 3" key="1">
    <citation type="submission" date="2021-06" db="EMBL/GenBank/DDBJ databases">
        <authorList>
            <person name="Palmer J.M."/>
        </authorList>
    </citation>
    <scope>NUCLEOTIDE SEQUENCE [LARGE SCALE GENOMIC DNA]</scope>
    <source>
        <strain evidence="3">if_2019</strain>
        <tissue evidence="2">Muscle</tissue>
    </source>
</reference>